<dbReference type="GO" id="GO:0007165">
    <property type="term" value="P:signal transduction"/>
    <property type="evidence" value="ECO:0007669"/>
    <property type="project" value="UniProtKB-KW"/>
</dbReference>
<feature type="region of interest" description="Disordered" evidence="8">
    <location>
        <begin position="675"/>
        <end position="739"/>
    </location>
</feature>
<dbReference type="PANTHER" id="PTHR32089">
    <property type="entry name" value="METHYL-ACCEPTING CHEMOTAXIS PROTEIN MCPB"/>
    <property type="match status" value="1"/>
</dbReference>
<protein>
    <submittedName>
        <fullName evidence="12">Methyl-accepting chemotaxis protein</fullName>
    </submittedName>
</protein>
<evidence type="ECO:0000256" key="6">
    <source>
        <dbReference type="PROSITE-ProRule" id="PRU00284"/>
    </source>
</evidence>
<dbReference type="Pfam" id="PF00015">
    <property type="entry name" value="MCPsignal"/>
    <property type="match status" value="1"/>
</dbReference>
<dbReference type="SUPFAM" id="SSF58104">
    <property type="entry name" value="Methyl-accepting chemotaxis protein (MCP) signaling domain"/>
    <property type="match status" value="1"/>
</dbReference>
<evidence type="ECO:0000256" key="2">
    <source>
        <dbReference type="ARBA" id="ARBA00022475"/>
    </source>
</evidence>
<dbReference type="SMART" id="SM00304">
    <property type="entry name" value="HAMP"/>
    <property type="match status" value="1"/>
</dbReference>
<dbReference type="PROSITE" id="PS50885">
    <property type="entry name" value="HAMP"/>
    <property type="match status" value="1"/>
</dbReference>
<dbReference type="PROSITE" id="PS50111">
    <property type="entry name" value="CHEMOTAXIS_TRANSDUC_2"/>
    <property type="match status" value="1"/>
</dbReference>
<evidence type="ECO:0000256" key="7">
    <source>
        <dbReference type="SAM" id="Coils"/>
    </source>
</evidence>
<feature type="compositionally biased region" description="Polar residues" evidence="8">
    <location>
        <begin position="676"/>
        <end position="699"/>
    </location>
</feature>
<comment type="similarity">
    <text evidence="5">Belongs to the methyl-accepting chemotaxis (MCP) protein family.</text>
</comment>
<keyword evidence="7" id="KW-0175">Coiled coil</keyword>
<feature type="transmembrane region" description="Helical" evidence="9">
    <location>
        <begin position="12"/>
        <end position="31"/>
    </location>
</feature>
<dbReference type="InterPro" id="IPR004089">
    <property type="entry name" value="MCPsignal_dom"/>
</dbReference>
<dbReference type="GO" id="GO:0005886">
    <property type="term" value="C:plasma membrane"/>
    <property type="evidence" value="ECO:0007669"/>
    <property type="project" value="UniProtKB-SubCell"/>
</dbReference>
<dbReference type="SMART" id="SM00283">
    <property type="entry name" value="MA"/>
    <property type="match status" value="1"/>
</dbReference>
<evidence type="ECO:0000256" key="4">
    <source>
        <dbReference type="ARBA" id="ARBA00023224"/>
    </source>
</evidence>
<proteinExistence type="inferred from homology"/>
<comment type="subcellular location">
    <subcellularLocation>
        <location evidence="1">Cell membrane</location>
    </subcellularLocation>
</comment>
<accession>A0A366EC89</accession>
<feature type="domain" description="HAMP" evidence="11">
    <location>
        <begin position="300"/>
        <end position="352"/>
    </location>
</feature>
<dbReference type="PANTHER" id="PTHR32089:SF112">
    <property type="entry name" value="LYSOZYME-LIKE PROTEIN-RELATED"/>
    <property type="match status" value="1"/>
</dbReference>
<dbReference type="Gene3D" id="1.10.287.950">
    <property type="entry name" value="Methyl-accepting chemotaxis protein"/>
    <property type="match status" value="1"/>
</dbReference>
<keyword evidence="9" id="KW-0812">Transmembrane</keyword>
<feature type="transmembrane region" description="Helical" evidence="9">
    <location>
        <begin position="275"/>
        <end position="299"/>
    </location>
</feature>
<dbReference type="CDD" id="cd06225">
    <property type="entry name" value="HAMP"/>
    <property type="match status" value="1"/>
</dbReference>
<dbReference type="Proteomes" id="UP000252254">
    <property type="component" value="Unassembled WGS sequence"/>
</dbReference>
<reference evidence="12 13" key="1">
    <citation type="submission" date="2018-06" db="EMBL/GenBank/DDBJ databases">
        <title>Genomic Encyclopedia of Type Strains, Phase IV (KMG-IV): sequencing the most valuable type-strain genomes for metagenomic binning, comparative biology and taxonomic classification.</title>
        <authorList>
            <person name="Goeker M."/>
        </authorList>
    </citation>
    <scope>NUCLEOTIDE SEQUENCE [LARGE SCALE GENOMIC DNA]</scope>
    <source>
        <strain evidence="12 13">DSM 15140</strain>
    </source>
</reference>
<keyword evidence="9" id="KW-1133">Transmembrane helix</keyword>
<name>A0A366EC89_9BACI</name>
<feature type="compositionally biased region" description="Acidic residues" evidence="8">
    <location>
        <begin position="706"/>
        <end position="732"/>
    </location>
</feature>
<dbReference type="EMBL" id="QNRI01000004">
    <property type="protein sequence ID" value="RBO99349.1"/>
    <property type="molecule type" value="Genomic_DNA"/>
</dbReference>
<keyword evidence="4 6" id="KW-0807">Transducer</keyword>
<keyword evidence="3 9" id="KW-0472">Membrane</keyword>
<dbReference type="InterPro" id="IPR003660">
    <property type="entry name" value="HAMP_dom"/>
</dbReference>
<evidence type="ECO:0000256" key="8">
    <source>
        <dbReference type="SAM" id="MobiDB-lite"/>
    </source>
</evidence>
<evidence type="ECO:0000259" key="11">
    <source>
        <dbReference type="PROSITE" id="PS50885"/>
    </source>
</evidence>
<sequence>MKTISGRLRLILLISVVSIFILSGLTTYFFINQNQARKETQQLQEALIASEQINYDVATIREAEERFYANPTDENAEAIRTAMTGIQEEATQLSKTYDTYPEIANRYQTIYQNATTYLEQLESMVSMYRTIGFTNDQGLKKTIQDYYEQFYQLVTAENNPALTNVLLEVKILEQSFLNKNSEEVTQNMDESIAALKEAVNQSDLAEKDDRVFQTGLLRYDQALSTVGRTLTQAEELRGKFESATTEVTANVTDVAEIVTNLNNDIQSHQLTSFRIMMIVFGITGLIALAAIIVTGIYLIRRITNSIQTLTDGARQIGDGDLSYRVPISTQDELSTLGQTFNQMTEKMEQSMIKVRDASEVLNESSTSLAAVSQQSAAQTEQVNVAINQVSSGAQEQANQIEDSTNFIKEVANKINNTTKATNDISTKLSGAMEESNQGTKTVDTLEKTSASFMEIATNLTNKVKETASQTKEITKIVSAIEDIADSTNLLALNAAIESARAGESGKGFSVVAQEVRKLAERSKTEAQQINELIDHMSKQMESLSSEAAQFETYQETQSEAVDHTKFAFNKITDHIHNINQTLDHVQVAIRDVDDANGSLEQRLQEIRTISEESVATVQEVAASSESQAQAIDEVNRSAMNLQDLSQTLAEEVQQFIIQGNHTTLDDQVAITEQEENNPTNEAFAETNQPSSVTSENEITATMEEPIQIEEDEVEEDHYSESPEDYEEQISNEDSEKKEE</sequence>
<evidence type="ECO:0000256" key="5">
    <source>
        <dbReference type="ARBA" id="ARBA00029447"/>
    </source>
</evidence>
<gene>
    <name evidence="12" type="ORF">DES48_10417</name>
</gene>
<evidence type="ECO:0000313" key="13">
    <source>
        <dbReference type="Proteomes" id="UP000252254"/>
    </source>
</evidence>
<evidence type="ECO:0000259" key="10">
    <source>
        <dbReference type="PROSITE" id="PS50111"/>
    </source>
</evidence>
<evidence type="ECO:0000256" key="1">
    <source>
        <dbReference type="ARBA" id="ARBA00004236"/>
    </source>
</evidence>
<keyword evidence="2" id="KW-1003">Cell membrane</keyword>
<keyword evidence="13" id="KW-1185">Reference proteome</keyword>
<organism evidence="12 13">
    <name type="scientific">Paraliobacillus ryukyuensis</name>
    <dbReference type="NCBI Taxonomy" id="200904"/>
    <lineage>
        <taxon>Bacteria</taxon>
        <taxon>Bacillati</taxon>
        <taxon>Bacillota</taxon>
        <taxon>Bacilli</taxon>
        <taxon>Bacillales</taxon>
        <taxon>Bacillaceae</taxon>
        <taxon>Paraliobacillus</taxon>
    </lineage>
</organism>
<evidence type="ECO:0000313" key="12">
    <source>
        <dbReference type="EMBL" id="RBO99349.1"/>
    </source>
</evidence>
<dbReference type="AlphaFoldDB" id="A0A366EC89"/>
<dbReference type="Gene3D" id="6.10.340.10">
    <property type="match status" value="1"/>
</dbReference>
<evidence type="ECO:0000256" key="9">
    <source>
        <dbReference type="SAM" id="Phobius"/>
    </source>
</evidence>
<feature type="domain" description="Methyl-accepting transducer" evidence="10">
    <location>
        <begin position="371"/>
        <end position="628"/>
    </location>
</feature>
<dbReference type="STRING" id="200904.GCA_900168775_02208"/>
<dbReference type="Pfam" id="PF00672">
    <property type="entry name" value="HAMP"/>
    <property type="match status" value="1"/>
</dbReference>
<comment type="caution">
    <text evidence="12">The sequence shown here is derived from an EMBL/GenBank/DDBJ whole genome shotgun (WGS) entry which is preliminary data.</text>
</comment>
<feature type="coiled-coil region" evidence="7">
    <location>
        <begin position="512"/>
        <end position="546"/>
    </location>
</feature>
<evidence type="ECO:0000256" key="3">
    <source>
        <dbReference type="ARBA" id="ARBA00023136"/>
    </source>
</evidence>
<dbReference type="RefSeq" id="WP_113868228.1">
    <property type="nucleotide sequence ID" value="NZ_BAABQN010000003.1"/>
</dbReference>